<comment type="caution">
    <text evidence="8">The sequence shown here is derived from an EMBL/GenBank/DDBJ whole genome shotgun (WGS) entry which is preliminary data.</text>
</comment>
<evidence type="ECO:0000256" key="6">
    <source>
        <dbReference type="ARBA" id="ARBA00022842"/>
    </source>
</evidence>
<dbReference type="Proteomes" id="UP000295788">
    <property type="component" value="Unassembled WGS sequence"/>
</dbReference>
<dbReference type="PANTHER" id="PTHR37311">
    <property type="entry name" value="2-PHOSPHOSULFOLACTATE PHOSPHATASE-RELATED"/>
    <property type="match status" value="1"/>
</dbReference>
<organism evidence="8 9">
    <name type="scientific">Tepidibacillus fermentans</name>
    <dbReference type="NCBI Taxonomy" id="1281767"/>
    <lineage>
        <taxon>Bacteria</taxon>
        <taxon>Bacillati</taxon>
        <taxon>Bacillota</taxon>
        <taxon>Bacilli</taxon>
        <taxon>Bacillales</taxon>
        <taxon>Bacillaceae</taxon>
        <taxon>Tepidibacillus</taxon>
    </lineage>
</organism>
<dbReference type="EC" id="3.1.3.71" evidence="3"/>
<accession>A0A4R3KKL5</accession>
<evidence type="ECO:0000256" key="3">
    <source>
        <dbReference type="ARBA" id="ARBA00012953"/>
    </source>
</evidence>
<dbReference type="GO" id="GO:0050532">
    <property type="term" value="F:2-phosphosulfolactate phosphatase activity"/>
    <property type="evidence" value="ECO:0007669"/>
    <property type="project" value="UniProtKB-EC"/>
</dbReference>
<comment type="similarity">
    <text evidence="2">Belongs to the ComB family.</text>
</comment>
<dbReference type="InterPro" id="IPR036702">
    <property type="entry name" value="ComB-like_sf"/>
</dbReference>
<evidence type="ECO:0000313" key="9">
    <source>
        <dbReference type="Proteomes" id="UP000295788"/>
    </source>
</evidence>
<keyword evidence="9" id="KW-1185">Reference proteome</keyword>
<evidence type="ECO:0000313" key="8">
    <source>
        <dbReference type="EMBL" id="TCS84020.1"/>
    </source>
</evidence>
<dbReference type="SUPFAM" id="SSF142823">
    <property type="entry name" value="ComB-like"/>
    <property type="match status" value="1"/>
</dbReference>
<reference evidence="8 9" key="1">
    <citation type="submission" date="2019-03" db="EMBL/GenBank/DDBJ databases">
        <title>Genomic Encyclopedia of Type Strains, Phase IV (KMG-IV): sequencing the most valuable type-strain genomes for metagenomic binning, comparative biology and taxonomic classification.</title>
        <authorList>
            <person name="Goeker M."/>
        </authorList>
    </citation>
    <scope>NUCLEOTIDE SEQUENCE [LARGE SCALE GENOMIC DNA]</scope>
    <source>
        <strain evidence="8 9">DSM 23802</strain>
    </source>
</reference>
<dbReference type="GO" id="GO:0000287">
    <property type="term" value="F:magnesium ion binding"/>
    <property type="evidence" value="ECO:0007669"/>
    <property type="project" value="InterPro"/>
</dbReference>
<keyword evidence="5" id="KW-0378">Hydrolase</keyword>
<comment type="catalytic activity">
    <reaction evidence="7">
        <text>(2R)-O-phospho-3-sulfolactate + H2O = (2R)-3-sulfolactate + phosphate</text>
        <dbReference type="Rhea" id="RHEA:23416"/>
        <dbReference type="ChEBI" id="CHEBI:15377"/>
        <dbReference type="ChEBI" id="CHEBI:15597"/>
        <dbReference type="ChEBI" id="CHEBI:43474"/>
        <dbReference type="ChEBI" id="CHEBI:58738"/>
        <dbReference type="EC" id="3.1.3.71"/>
    </reaction>
</comment>
<dbReference type="Gene3D" id="3.90.1560.10">
    <property type="entry name" value="ComB-like"/>
    <property type="match status" value="1"/>
</dbReference>
<evidence type="ECO:0000256" key="1">
    <source>
        <dbReference type="ARBA" id="ARBA00001946"/>
    </source>
</evidence>
<dbReference type="OrthoDB" id="4913at2"/>
<evidence type="ECO:0000256" key="4">
    <source>
        <dbReference type="ARBA" id="ARBA00021948"/>
    </source>
</evidence>
<comment type="cofactor">
    <cofactor evidence="1">
        <name>Mg(2+)</name>
        <dbReference type="ChEBI" id="CHEBI:18420"/>
    </cofactor>
</comment>
<proteinExistence type="inferred from homology"/>
<dbReference type="PANTHER" id="PTHR37311:SF1">
    <property type="entry name" value="2-PHOSPHOSULFOLACTATE PHOSPHATASE-RELATED"/>
    <property type="match status" value="1"/>
</dbReference>
<evidence type="ECO:0000256" key="7">
    <source>
        <dbReference type="ARBA" id="ARBA00033711"/>
    </source>
</evidence>
<dbReference type="Pfam" id="PF04029">
    <property type="entry name" value="2-ph_phosp"/>
    <property type="match status" value="1"/>
</dbReference>
<evidence type="ECO:0000256" key="5">
    <source>
        <dbReference type="ARBA" id="ARBA00022801"/>
    </source>
</evidence>
<dbReference type="RefSeq" id="WP_132766884.1">
    <property type="nucleotide sequence ID" value="NZ_SMAB01000002.1"/>
</dbReference>
<dbReference type="GO" id="GO:0050545">
    <property type="term" value="F:sulfopyruvate decarboxylase activity"/>
    <property type="evidence" value="ECO:0007669"/>
    <property type="project" value="TreeGrafter"/>
</dbReference>
<dbReference type="AlphaFoldDB" id="A0A4R3KKL5"/>
<name>A0A4R3KKL5_9BACI</name>
<dbReference type="EMBL" id="SMAB01000002">
    <property type="protein sequence ID" value="TCS84020.1"/>
    <property type="molecule type" value="Genomic_DNA"/>
</dbReference>
<sequence>MLVDVIPIVDEVKNENLYKKTVIIVDILRTSSTIITALANGIEWIIPAETIGQVKTIKNIETSALLAGDRFSKKIQEFDLGNSPLEYTSLPLKNKKIILTTTNGTRAIQKAGKGEYIFIGGFLNGASCIQKALKLKRDIVILCVGNRNEFALEDGLAAGFLIDTLMKNSDQAYEINDFGKAVYGMYKYYEDKLTDILKTTETAKRLTQLGFGDDIHFSSQINYYSVCPKYDPSKNMIKPSSD</sequence>
<protein>
    <recommendedName>
        <fullName evidence="4">Probable 2-phosphosulfolactate phosphatase</fullName>
        <ecNumber evidence="3">3.1.3.71</ecNumber>
    </recommendedName>
</protein>
<gene>
    <name evidence="8" type="ORF">EDD72_10260</name>
</gene>
<dbReference type="InterPro" id="IPR005238">
    <property type="entry name" value="ComB-like"/>
</dbReference>
<evidence type="ECO:0000256" key="2">
    <source>
        <dbReference type="ARBA" id="ARBA00009997"/>
    </source>
</evidence>
<keyword evidence="6" id="KW-0460">Magnesium</keyword>